<feature type="transmembrane region" description="Helical" evidence="1">
    <location>
        <begin position="605"/>
        <end position="626"/>
    </location>
</feature>
<evidence type="ECO:0000256" key="1">
    <source>
        <dbReference type="SAM" id="Phobius"/>
    </source>
</evidence>
<reference evidence="2 3" key="1">
    <citation type="submission" date="2017-03" db="EMBL/GenBank/DDBJ databases">
        <title>Genome Survey of Euroglyphus maynei.</title>
        <authorList>
            <person name="Arlian L.G."/>
            <person name="Morgan M.S."/>
            <person name="Rider S.D."/>
        </authorList>
    </citation>
    <scope>NUCLEOTIDE SEQUENCE [LARGE SCALE GENOMIC DNA]</scope>
    <source>
        <strain evidence="2">Arlian Lab</strain>
        <tissue evidence="2">Whole body</tissue>
    </source>
</reference>
<gene>
    <name evidence="2" type="ORF">BLA29_000962</name>
</gene>
<protein>
    <recommendedName>
        <fullName evidence="4">Meckelin-like protein</fullName>
    </recommendedName>
</protein>
<accession>A0A1Y3BDM5</accession>
<comment type="caution">
    <text evidence="2">The sequence shown here is derived from an EMBL/GenBank/DDBJ whole genome shotgun (WGS) entry which is preliminary data.</text>
</comment>
<keyword evidence="1" id="KW-0472">Membrane</keyword>
<proteinExistence type="predicted"/>
<dbReference type="Pfam" id="PF09773">
    <property type="entry name" value="Meckelin"/>
    <property type="match status" value="1"/>
</dbReference>
<dbReference type="Proteomes" id="UP000194236">
    <property type="component" value="Unassembled WGS sequence"/>
</dbReference>
<keyword evidence="1" id="KW-1133">Transmembrane helix</keyword>
<dbReference type="PANTHER" id="PTHR21274:SF0">
    <property type="entry name" value="MECKELIN"/>
    <property type="match status" value="1"/>
</dbReference>
<dbReference type="GO" id="GO:0060271">
    <property type="term" value="P:cilium assembly"/>
    <property type="evidence" value="ECO:0007669"/>
    <property type="project" value="InterPro"/>
</dbReference>
<evidence type="ECO:0008006" key="4">
    <source>
        <dbReference type="Google" id="ProtNLM"/>
    </source>
</evidence>
<dbReference type="InterPro" id="IPR019170">
    <property type="entry name" value="Meckelin"/>
</dbReference>
<feature type="transmembrane region" description="Helical" evidence="1">
    <location>
        <begin position="414"/>
        <end position="441"/>
    </location>
</feature>
<feature type="non-terminal residue" evidence="2">
    <location>
        <position position="1"/>
    </location>
</feature>
<dbReference type="GO" id="GO:0036038">
    <property type="term" value="C:MKS complex"/>
    <property type="evidence" value="ECO:0007669"/>
    <property type="project" value="InterPro"/>
</dbReference>
<dbReference type="EMBL" id="MUJZ01029448">
    <property type="protein sequence ID" value="OTF78114.1"/>
    <property type="molecule type" value="Genomic_DNA"/>
</dbReference>
<evidence type="ECO:0000313" key="2">
    <source>
        <dbReference type="EMBL" id="OTF78114.1"/>
    </source>
</evidence>
<sequence length="659" mass="78061">CLPIPECKNGQSLIQGYCGYCPVDGCDCPDGKILRKNHETNHFYCADCRPFDDSVCQSCHISFYMFNDDHSCHCPESTHLIEDGICLDRNSIISYKMLNSYSTVTFKENRFKSKFLFDSLRPAIHNCRYYRNQTACQYLINVCTMISIAHTKGVNMNGDLCDEIERQIISGEANSNILKMEQDNDRIRLYSQFRTNNMIDIVHLELNPNGSIKQYEPMFLNQLFRCAHQQMNHEHLLMGVHIQKQCLWNQPEQLWDYSKDNNYFYQLYLLSAPDQLNSISMNFQGKQNITRFFLFNTLLSESNSNVDFEFLIYAKHIALNIVIDELESNSQTFYATIHIDYDFLSTKSKNNGQQIRTELTVNYRLDDDDDIMYNFHIFTLVFSISLSILWSSFRTWSMMNRNRDLNNTMHFFDWQIIPIFINYIIISVSNILACILFVFIMNRILVFKYQSMIRVLIFTNEHQKQFVKYLIVIFICKIIEMTKKLFDSTSIEIFFIDWERPRKRQEQFKRKISPRLSDNVSKDSNRKMYHGADMTDVSIWRSYFVANEWIELSIRRRINIALHLFLIIIILETEEFRKFCKLAPQTYLNILPNNKNYADEIPECIAIRISTMTSIYFVLILIQYFYKKVFKENFICNKLDEFIDLCSVSNVSIIITAYI</sequence>
<keyword evidence="1" id="KW-0812">Transmembrane</keyword>
<organism evidence="2 3">
    <name type="scientific">Euroglyphus maynei</name>
    <name type="common">Mayne's house dust mite</name>
    <dbReference type="NCBI Taxonomy" id="6958"/>
    <lineage>
        <taxon>Eukaryota</taxon>
        <taxon>Metazoa</taxon>
        <taxon>Ecdysozoa</taxon>
        <taxon>Arthropoda</taxon>
        <taxon>Chelicerata</taxon>
        <taxon>Arachnida</taxon>
        <taxon>Acari</taxon>
        <taxon>Acariformes</taxon>
        <taxon>Sarcoptiformes</taxon>
        <taxon>Astigmata</taxon>
        <taxon>Psoroptidia</taxon>
        <taxon>Analgoidea</taxon>
        <taxon>Pyroglyphidae</taxon>
        <taxon>Pyroglyphinae</taxon>
        <taxon>Euroglyphus</taxon>
    </lineage>
</organism>
<dbReference type="AlphaFoldDB" id="A0A1Y3BDM5"/>
<keyword evidence="3" id="KW-1185">Reference proteome</keyword>
<dbReference type="OrthoDB" id="419138at2759"/>
<evidence type="ECO:0000313" key="3">
    <source>
        <dbReference type="Proteomes" id="UP000194236"/>
    </source>
</evidence>
<name>A0A1Y3BDM5_EURMA</name>
<dbReference type="PANTHER" id="PTHR21274">
    <property type="entry name" value="MECKELIN"/>
    <property type="match status" value="1"/>
</dbReference>
<feature type="transmembrane region" description="Helical" evidence="1">
    <location>
        <begin position="371"/>
        <end position="393"/>
    </location>
</feature>